<dbReference type="STRING" id="1184151.AW736_04860"/>
<feature type="region of interest" description="Disordered" evidence="10">
    <location>
        <begin position="1"/>
        <end position="22"/>
    </location>
</feature>
<keyword evidence="4 9" id="KW-0812">Transmembrane</keyword>
<dbReference type="Proteomes" id="UP000078486">
    <property type="component" value="Unassembled WGS sequence"/>
</dbReference>
<gene>
    <name evidence="12" type="ORF">AW736_04860</name>
</gene>
<evidence type="ECO:0000256" key="6">
    <source>
        <dbReference type="ARBA" id="ARBA00023032"/>
    </source>
</evidence>
<dbReference type="PANTHER" id="PTHR30406">
    <property type="entry name" value="SULFATE TRANSPORT SYSTEM PERMEASE PROTEIN"/>
    <property type="match status" value="1"/>
</dbReference>
<accession>A0A178IMY6</accession>
<keyword evidence="7 9" id="KW-0472">Membrane</keyword>
<feature type="transmembrane region" description="Helical" evidence="9">
    <location>
        <begin position="77"/>
        <end position="101"/>
    </location>
</feature>
<name>A0A178IMY6_9BACT</name>
<comment type="function">
    <text evidence="9">Part of the ABC transporter complex (TC 3.A.1.6.1) involved in sulfate/thiosulfate import.</text>
</comment>
<dbReference type="SUPFAM" id="SSF161098">
    <property type="entry name" value="MetI-like"/>
    <property type="match status" value="1"/>
</dbReference>
<dbReference type="InterPro" id="IPR005667">
    <property type="entry name" value="Sulph_transpt2"/>
</dbReference>
<feature type="transmembrane region" description="Helical" evidence="9">
    <location>
        <begin position="259"/>
        <end position="278"/>
    </location>
</feature>
<comment type="function">
    <text evidence="8">Part of the ABC transporter complex CysAWTP (TC 3.A.1.6.1) involved in sulfate/thiosulfate import. Probably responsible for the translocation of the substrate across the membrane.</text>
</comment>
<dbReference type="Pfam" id="PF00528">
    <property type="entry name" value="BPD_transp_1"/>
    <property type="match status" value="1"/>
</dbReference>
<protein>
    <recommendedName>
        <fullName evidence="9">Sulfate transport system permease protein CysT</fullName>
    </recommendedName>
</protein>
<evidence type="ECO:0000256" key="3">
    <source>
        <dbReference type="ARBA" id="ARBA00022448"/>
    </source>
</evidence>
<dbReference type="NCBIfam" id="TIGR02139">
    <property type="entry name" value="permease_CysT"/>
    <property type="match status" value="1"/>
</dbReference>
<evidence type="ECO:0000313" key="13">
    <source>
        <dbReference type="Proteomes" id="UP000078486"/>
    </source>
</evidence>
<evidence type="ECO:0000256" key="5">
    <source>
        <dbReference type="ARBA" id="ARBA00022989"/>
    </source>
</evidence>
<dbReference type="PROSITE" id="PS50928">
    <property type="entry name" value="ABC_TM1"/>
    <property type="match status" value="1"/>
</dbReference>
<feature type="domain" description="ABC transmembrane type-1" evidence="11">
    <location>
        <begin position="75"/>
        <end position="278"/>
    </location>
</feature>
<evidence type="ECO:0000256" key="2">
    <source>
        <dbReference type="ARBA" id="ARBA00011779"/>
    </source>
</evidence>
<sequence>MRTAPGTPAPRPRRGRERGRPARMLPGFGLTLGGTLLFLSLATLLPLSALALKASSLSWPAFWTQISDARALATYRITLVSALAATALNVVLGVSVAWILVRYEFPGRRLLDAAVDLPFALPTAVAGLSLATLLAPNGLVGQLFAPLGIKLAYALPGMVAAMSFTSFPFVARTVQPVLADLDPQLEEAAATLGAGPLAVFRRVVFPAILPATLAGATLALVRCLGEFGAVVFIAGNLPFRTEITSLLIYTRVAEHDYEAAAALAVVILAAALLVLLAMNTIQHRLLRRLH</sequence>
<evidence type="ECO:0000259" key="11">
    <source>
        <dbReference type="PROSITE" id="PS50928"/>
    </source>
</evidence>
<dbReference type="GO" id="GO:0005886">
    <property type="term" value="C:plasma membrane"/>
    <property type="evidence" value="ECO:0007669"/>
    <property type="project" value="UniProtKB-SubCell"/>
</dbReference>
<comment type="subcellular location">
    <subcellularLocation>
        <location evidence="1">Cell membrane</location>
        <topology evidence="1">Multi-pass membrane protein</topology>
    </subcellularLocation>
</comment>
<dbReference type="FunFam" id="1.10.3720.10:FF:000004">
    <property type="entry name" value="Sulfate transport system permease protein CysT"/>
    <property type="match status" value="1"/>
</dbReference>
<feature type="transmembrane region" description="Helical" evidence="9">
    <location>
        <begin position="113"/>
        <end position="135"/>
    </location>
</feature>
<evidence type="ECO:0000256" key="10">
    <source>
        <dbReference type="SAM" id="MobiDB-lite"/>
    </source>
</evidence>
<comment type="caution">
    <text evidence="9">Lacks conserved residue(s) required for the propagation of feature annotation.</text>
</comment>
<evidence type="ECO:0000313" key="12">
    <source>
        <dbReference type="EMBL" id="OAM91138.1"/>
    </source>
</evidence>
<reference evidence="12 13" key="1">
    <citation type="submission" date="2016-01" db="EMBL/GenBank/DDBJ databases">
        <title>High potential of lignocellulose degradation of a new Verrucomicrobia species.</title>
        <authorList>
            <person name="Wang Y."/>
            <person name="Shi Y."/>
            <person name="Qiu Z."/>
            <person name="Liu S."/>
            <person name="Yang H."/>
        </authorList>
    </citation>
    <scope>NUCLEOTIDE SEQUENCE [LARGE SCALE GENOMIC DNA]</scope>
    <source>
        <strain evidence="12 13">TSB47</strain>
    </source>
</reference>
<keyword evidence="13" id="KW-1185">Reference proteome</keyword>
<proteinExistence type="inferred from homology"/>
<dbReference type="EMBL" id="LRRQ01000040">
    <property type="protein sequence ID" value="OAM91138.1"/>
    <property type="molecule type" value="Genomic_DNA"/>
</dbReference>
<dbReference type="NCBIfam" id="TIGR00969">
    <property type="entry name" value="3a0106s02"/>
    <property type="match status" value="1"/>
</dbReference>
<comment type="subunit">
    <text evidence="2">The complex is composed of two ATP-binding proteins (CysA), two transmembrane proteins (CysT and CysW) and a solute-binding protein (CysP).</text>
</comment>
<dbReference type="PANTHER" id="PTHR30406:SF10">
    <property type="entry name" value="SULFATE TRANSPORT SYSTEM PERMEASE PROTEIN CYST"/>
    <property type="match status" value="1"/>
</dbReference>
<keyword evidence="5 9" id="KW-1133">Transmembrane helix</keyword>
<evidence type="ECO:0000256" key="4">
    <source>
        <dbReference type="ARBA" id="ARBA00022692"/>
    </source>
</evidence>
<dbReference type="Gene3D" id="1.10.3720.10">
    <property type="entry name" value="MetI-like"/>
    <property type="match status" value="1"/>
</dbReference>
<evidence type="ECO:0000256" key="9">
    <source>
        <dbReference type="RuleBase" id="RU366001"/>
    </source>
</evidence>
<keyword evidence="3 9" id="KW-0813">Transport</keyword>
<organism evidence="12 13">
    <name type="scientific">Termitidicoccus mucosus</name>
    <dbReference type="NCBI Taxonomy" id="1184151"/>
    <lineage>
        <taxon>Bacteria</taxon>
        <taxon>Pseudomonadati</taxon>
        <taxon>Verrucomicrobiota</taxon>
        <taxon>Opitutia</taxon>
        <taxon>Opitutales</taxon>
        <taxon>Opitutaceae</taxon>
        <taxon>Termitidicoccus</taxon>
    </lineage>
</organism>
<dbReference type="GO" id="GO:0015419">
    <property type="term" value="F:ABC-type sulfate transporter activity"/>
    <property type="evidence" value="ECO:0007669"/>
    <property type="project" value="UniProtKB-UniRule"/>
</dbReference>
<dbReference type="InterPro" id="IPR035906">
    <property type="entry name" value="MetI-like_sf"/>
</dbReference>
<evidence type="ECO:0000256" key="1">
    <source>
        <dbReference type="ARBA" id="ARBA00004651"/>
    </source>
</evidence>
<feature type="transmembrane region" description="Helical" evidence="9">
    <location>
        <begin position="147"/>
        <end position="171"/>
    </location>
</feature>
<dbReference type="CDD" id="cd06261">
    <property type="entry name" value="TM_PBP2"/>
    <property type="match status" value="1"/>
</dbReference>
<evidence type="ECO:0000256" key="7">
    <source>
        <dbReference type="ARBA" id="ARBA00023136"/>
    </source>
</evidence>
<comment type="similarity">
    <text evidence="9">Belongs to the binding-protein-dependent transport system permease family. CysTW subfamily.</text>
</comment>
<feature type="transmembrane region" description="Helical" evidence="9">
    <location>
        <begin position="211"/>
        <end position="239"/>
    </location>
</feature>
<evidence type="ECO:0000256" key="8">
    <source>
        <dbReference type="ARBA" id="ARBA00025323"/>
    </source>
</evidence>
<comment type="caution">
    <text evidence="12">The sequence shown here is derived from an EMBL/GenBank/DDBJ whole genome shotgun (WGS) entry which is preliminary data.</text>
</comment>
<keyword evidence="6 9" id="KW-0764">Sulfate transport</keyword>
<dbReference type="InterPro" id="IPR000515">
    <property type="entry name" value="MetI-like"/>
</dbReference>
<dbReference type="AlphaFoldDB" id="A0A178IMY6"/>
<dbReference type="InterPro" id="IPR011865">
    <property type="entry name" value="CysT_permease"/>
</dbReference>